<organism evidence="10 11">
    <name type="scientific">Thermoproteota archaeon</name>
    <dbReference type="NCBI Taxonomy" id="2056631"/>
    <lineage>
        <taxon>Archaea</taxon>
        <taxon>Thermoproteota</taxon>
    </lineage>
</organism>
<comment type="caution">
    <text evidence="10">The sequence shown here is derived from an EMBL/GenBank/DDBJ whole genome shotgun (WGS) entry which is preliminary data.</text>
</comment>
<dbReference type="GO" id="GO:0140662">
    <property type="term" value="F:ATP-dependent protein folding chaperone"/>
    <property type="evidence" value="ECO:0007669"/>
    <property type="project" value="InterPro"/>
</dbReference>
<gene>
    <name evidence="10" type="ORF">DRJ31_03110</name>
</gene>
<dbReference type="SUPFAM" id="SSF54849">
    <property type="entry name" value="GroEL-intermediate domain like"/>
    <property type="match status" value="1"/>
</dbReference>
<dbReference type="Gene3D" id="1.10.560.10">
    <property type="entry name" value="GroEL-like equatorial domain"/>
    <property type="match status" value="1"/>
</dbReference>
<evidence type="ECO:0000256" key="8">
    <source>
        <dbReference type="ARBA" id="ARBA00030049"/>
    </source>
</evidence>
<dbReference type="PROSITE" id="PS00750">
    <property type="entry name" value="TCP1_1"/>
    <property type="match status" value="1"/>
</dbReference>
<proteinExistence type="inferred from homology"/>
<dbReference type="SUPFAM" id="SSF48592">
    <property type="entry name" value="GroEL equatorial domain-like"/>
    <property type="match status" value="1"/>
</dbReference>
<accession>A0A497ERG1</accession>
<dbReference type="PROSITE" id="PS00995">
    <property type="entry name" value="TCP1_3"/>
    <property type="match status" value="1"/>
</dbReference>
<dbReference type="InterPro" id="IPR027413">
    <property type="entry name" value="GROEL-like_equatorial_sf"/>
</dbReference>
<protein>
    <recommendedName>
        <fullName evidence="3">T-complex protein 1 subunit alpha</fullName>
    </recommendedName>
    <alternativeName>
        <fullName evidence="8">CCT-alpha</fullName>
    </alternativeName>
</protein>
<evidence type="ECO:0000256" key="9">
    <source>
        <dbReference type="RuleBase" id="RU004187"/>
    </source>
</evidence>
<dbReference type="PANTHER" id="PTHR11353">
    <property type="entry name" value="CHAPERONIN"/>
    <property type="match status" value="1"/>
</dbReference>
<comment type="similarity">
    <text evidence="2 9">Belongs to the TCP-1 chaperonin family.</text>
</comment>
<dbReference type="InterPro" id="IPR002194">
    <property type="entry name" value="Chaperonin_TCP-1_CS"/>
</dbReference>
<name>A0A497ERG1_9CREN</name>
<dbReference type="GO" id="GO:0016887">
    <property type="term" value="F:ATP hydrolysis activity"/>
    <property type="evidence" value="ECO:0007669"/>
    <property type="project" value="InterPro"/>
</dbReference>
<evidence type="ECO:0000256" key="2">
    <source>
        <dbReference type="ARBA" id="ARBA00008020"/>
    </source>
</evidence>
<feature type="non-terminal residue" evidence="10">
    <location>
        <position position="218"/>
    </location>
</feature>
<comment type="subcellular location">
    <subcellularLocation>
        <location evidence="1">Cytoplasm</location>
    </subcellularLocation>
</comment>
<evidence type="ECO:0000256" key="4">
    <source>
        <dbReference type="ARBA" id="ARBA00022490"/>
    </source>
</evidence>
<dbReference type="Proteomes" id="UP000278475">
    <property type="component" value="Unassembled WGS sequence"/>
</dbReference>
<dbReference type="InterPro" id="IPR017998">
    <property type="entry name" value="Chaperone_TCP-1"/>
</dbReference>
<evidence type="ECO:0000256" key="1">
    <source>
        <dbReference type="ARBA" id="ARBA00004496"/>
    </source>
</evidence>
<evidence type="ECO:0000256" key="7">
    <source>
        <dbReference type="ARBA" id="ARBA00023186"/>
    </source>
</evidence>
<evidence type="ECO:0000313" key="10">
    <source>
        <dbReference type="EMBL" id="RLE49964.1"/>
    </source>
</evidence>
<dbReference type="GO" id="GO:0005524">
    <property type="term" value="F:ATP binding"/>
    <property type="evidence" value="ECO:0007669"/>
    <property type="project" value="UniProtKB-KW"/>
</dbReference>
<keyword evidence="7 9" id="KW-0143">Chaperone</keyword>
<dbReference type="GO" id="GO:0005737">
    <property type="term" value="C:cytoplasm"/>
    <property type="evidence" value="ECO:0007669"/>
    <property type="project" value="UniProtKB-SubCell"/>
</dbReference>
<evidence type="ECO:0000256" key="3">
    <source>
        <dbReference type="ARBA" id="ARBA00014424"/>
    </source>
</evidence>
<dbReference type="Gene3D" id="3.30.260.10">
    <property type="entry name" value="TCP-1-like chaperonin intermediate domain"/>
    <property type="match status" value="1"/>
</dbReference>
<sequence>MAQAQIGQVGGIPVLILKEGTQRTVGREAQRTNIAAARAIAEAVRTTLGPKGMDKMLVDSLGDVTVTNDGATILNEMEVQHPAAKMMVEVAKTQDDEVGDGTTTSVVLAGELLKKAEELLEKNIHPTVIIEGYKKAAEKAIEVLSKNAIEVSFEDNESLRKIAFTAMNSKASAGLPDVFADLAVKAIKQITEKRGDKLVADVDYVQVIKKQGGSLLDT</sequence>
<dbReference type="FunFam" id="1.10.560.10:FF:000070">
    <property type="entry name" value="Uncharacterized protein"/>
    <property type="match status" value="1"/>
</dbReference>
<evidence type="ECO:0000313" key="11">
    <source>
        <dbReference type="Proteomes" id="UP000278475"/>
    </source>
</evidence>
<keyword evidence="4" id="KW-0963">Cytoplasm</keyword>
<dbReference type="GO" id="GO:0051082">
    <property type="term" value="F:unfolded protein binding"/>
    <property type="evidence" value="ECO:0007669"/>
    <property type="project" value="InterPro"/>
</dbReference>
<keyword evidence="6 9" id="KW-0067">ATP-binding</keyword>
<dbReference type="InterPro" id="IPR027410">
    <property type="entry name" value="TCP-1-like_intermed_sf"/>
</dbReference>
<dbReference type="AlphaFoldDB" id="A0A497ERG1"/>
<dbReference type="InterPro" id="IPR002423">
    <property type="entry name" value="Cpn60/GroEL/TCP-1"/>
</dbReference>
<dbReference type="PROSITE" id="PS00751">
    <property type="entry name" value="TCP1_2"/>
    <property type="match status" value="1"/>
</dbReference>
<dbReference type="EMBL" id="QMQV01000017">
    <property type="protein sequence ID" value="RLE49964.1"/>
    <property type="molecule type" value="Genomic_DNA"/>
</dbReference>
<evidence type="ECO:0000256" key="6">
    <source>
        <dbReference type="ARBA" id="ARBA00022840"/>
    </source>
</evidence>
<dbReference type="Pfam" id="PF00118">
    <property type="entry name" value="Cpn60_TCP1"/>
    <property type="match status" value="1"/>
</dbReference>
<dbReference type="PRINTS" id="PR00304">
    <property type="entry name" value="TCOMPLEXTCP1"/>
</dbReference>
<reference evidence="10 11" key="1">
    <citation type="submission" date="2018-06" db="EMBL/GenBank/DDBJ databases">
        <title>Extensive metabolic versatility and redundancy in microbially diverse, dynamic hydrothermal sediments.</title>
        <authorList>
            <person name="Dombrowski N."/>
            <person name="Teske A."/>
            <person name="Baker B.J."/>
        </authorList>
    </citation>
    <scope>NUCLEOTIDE SEQUENCE [LARGE SCALE GENOMIC DNA]</scope>
    <source>
        <strain evidence="10">B66_G16</strain>
    </source>
</reference>
<keyword evidence="5 9" id="KW-0547">Nucleotide-binding</keyword>
<evidence type="ECO:0000256" key="5">
    <source>
        <dbReference type="ARBA" id="ARBA00022741"/>
    </source>
</evidence>